<comment type="caution">
    <text evidence="1">The sequence shown here is derived from an EMBL/GenBank/DDBJ whole genome shotgun (WGS) entry which is preliminary data.</text>
</comment>
<evidence type="ECO:0000313" key="2">
    <source>
        <dbReference type="Proteomes" id="UP001159405"/>
    </source>
</evidence>
<proteinExistence type="predicted"/>
<accession>A0ABN8PQS2</accession>
<gene>
    <name evidence="1" type="ORF">PLOB_00046854</name>
</gene>
<protein>
    <submittedName>
        <fullName evidence="1">Uncharacterized protein</fullName>
    </submittedName>
</protein>
<evidence type="ECO:0000313" key="1">
    <source>
        <dbReference type="EMBL" id="CAH3148872.1"/>
    </source>
</evidence>
<organism evidence="1 2">
    <name type="scientific">Porites lobata</name>
    <dbReference type="NCBI Taxonomy" id="104759"/>
    <lineage>
        <taxon>Eukaryota</taxon>
        <taxon>Metazoa</taxon>
        <taxon>Cnidaria</taxon>
        <taxon>Anthozoa</taxon>
        <taxon>Hexacorallia</taxon>
        <taxon>Scleractinia</taxon>
        <taxon>Fungiina</taxon>
        <taxon>Poritidae</taxon>
        <taxon>Porites</taxon>
    </lineage>
</organism>
<dbReference type="Proteomes" id="UP001159405">
    <property type="component" value="Unassembled WGS sequence"/>
</dbReference>
<keyword evidence="2" id="KW-1185">Reference proteome</keyword>
<dbReference type="EMBL" id="CALNXK010000085">
    <property type="protein sequence ID" value="CAH3148872.1"/>
    <property type="molecule type" value="Genomic_DNA"/>
</dbReference>
<sequence>MHILRKSCAQRKEYNASAWLLLSTTTLEMLTSVFGEFVDRISVSMHLVLITAYADVDFTKLMASAKTLMNALTAMVFANKLGLHVKTSRAVTVAFANRVFSWTVTEEHVQTTSEEKEYYEARF</sequence>
<name>A0ABN8PQS2_9CNID</name>
<reference evidence="1 2" key="1">
    <citation type="submission" date="2022-05" db="EMBL/GenBank/DDBJ databases">
        <authorList>
            <consortium name="Genoscope - CEA"/>
            <person name="William W."/>
        </authorList>
    </citation>
    <scope>NUCLEOTIDE SEQUENCE [LARGE SCALE GENOMIC DNA]</scope>
</reference>